<name>A0A7H2BLS1_9MICC</name>
<dbReference type="RefSeq" id="WP_190618182.1">
    <property type="nucleotide sequence ID" value="NZ_CP061538.1"/>
</dbReference>
<protein>
    <submittedName>
        <fullName evidence="3">Uncharacterized protein</fullName>
    </submittedName>
</protein>
<dbReference type="KEGG" id="rama:IDM48_04235"/>
<gene>
    <name evidence="3" type="ORF">IDM48_04235</name>
</gene>
<evidence type="ECO:0000313" key="4">
    <source>
        <dbReference type="Proteomes" id="UP000516421"/>
    </source>
</evidence>
<feature type="chain" id="PRO_5038469677" evidence="2">
    <location>
        <begin position="25"/>
        <end position="215"/>
    </location>
</feature>
<evidence type="ECO:0000313" key="3">
    <source>
        <dbReference type="EMBL" id="QNV40617.1"/>
    </source>
</evidence>
<dbReference type="PROSITE" id="PS51257">
    <property type="entry name" value="PROKAR_LIPOPROTEIN"/>
    <property type="match status" value="1"/>
</dbReference>
<accession>A0A7H2BLS1</accession>
<dbReference type="Proteomes" id="UP000516421">
    <property type="component" value="Chromosome"/>
</dbReference>
<feature type="compositionally biased region" description="Low complexity" evidence="1">
    <location>
        <begin position="32"/>
        <end position="61"/>
    </location>
</feature>
<proteinExistence type="predicted"/>
<feature type="signal peptide" evidence="2">
    <location>
        <begin position="1"/>
        <end position="24"/>
    </location>
</feature>
<organism evidence="3 4">
    <name type="scientific">Rothia amarae</name>
    <dbReference type="NCBI Taxonomy" id="169480"/>
    <lineage>
        <taxon>Bacteria</taxon>
        <taxon>Bacillati</taxon>
        <taxon>Actinomycetota</taxon>
        <taxon>Actinomycetes</taxon>
        <taxon>Micrococcales</taxon>
        <taxon>Micrococcaceae</taxon>
        <taxon>Rothia</taxon>
    </lineage>
</organism>
<reference evidence="3 4" key="1">
    <citation type="submission" date="2020-09" db="EMBL/GenBank/DDBJ databases">
        <title>Investigation of environmental microbe.</title>
        <authorList>
            <person name="Ou Y."/>
            <person name="Kang Q."/>
        </authorList>
    </citation>
    <scope>NUCLEOTIDE SEQUENCE [LARGE SCALE GENOMIC DNA]</scope>
    <source>
        <strain evidence="3 4">KJZ-9</strain>
    </source>
</reference>
<sequence length="215" mass="22620">MKKSLALTALALITLTGCSSTEPAPEKTVTVTATPEPDSTTATSSAPTQTTEPTQEPTETPVAAVPETNKTVFTGTTLKGNDILFYILPATNQEKINESVKGTGLTGSWGALCSEGALKEQLMETGVITTEDNGNGHPHVWRSLNYATPESGNFSEDVSAEIGQYLNEAAFSQSGDMKCVAMQTELRSAGQQGYPTATIGHYLGNGTLENTIEAQ</sequence>
<keyword evidence="2" id="KW-0732">Signal</keyword>
<evidence type="ECO:0000256" key="1">
    <source>
        <dbReference type="SAM" id="MobiDB-lite"/>
    </source>
</evidence>
<feature type="region of interest" description="Disordered" evidence="1">
    <location>
        <begin position="19"/>
        <end position="64"/>
    </location>
</feature>
<dbReference type="EMBL" id="CP061538">
    <property type="protein sequence ID" value="QNV40617.1"/>
    <property type="molecule type" value="Genomic_DNA"/>
</dbReference>
<evidence type="ECO:0000256" key="2">
    <source>
        <dbReference type="SAM" id="SignalP"/>
    </source>
</evidence>
<keyword evidence="4" id="KW-1185">Reference proteome</keyword>
<dbReference type="AlphaFoldDB" id="A0A7H2BLS1"/>